<feature type="region of interest" description="Disordered" evidence="1">
    <location>
        <begin position="189"/>
        <end position="216"/>
    </location>
</feature>
<sequence>MASNTTRDGRQLRVVAPDHVYHYPCFRRANLASIKHQILRPDFPTFRRLERDDLLHKLPDEHCRTTTSCTTFDFRNATMNPLIQPIKEFHCMDCTETGYAVKKSYFTPIDIQRQNLIWRKYMNNPLVYAAVKTKENPLVDPRPVLNKNCGCDGAKNLQFDGAPVRYTNADLRNWRFTLKCEPHIKKNRQQPVPTDVAFPREVIPHPQSLKPKPCKS</sequence>
<dbReference type="InterPro" id="IPR034584">
    <property type="entry name" value="SPMIP8"/>
</dbReference>
<evidence type="ECO:0000256" key="1">
    <source>
        <dbReference type="SAM" id="MobiDB-lite"/>
    </source>
</evidence>
<dbReference type="AlphaFoldDB" id="A0A3S1BTE1"/>
<dbReference type="OrthoDB" id="9970246at2759"/>
<dbReference type="PANTHER" id="PTHR35348">
    <property type="entry name" value="TESTIS, PROSTATE AND PLACENTA-EXPRESSED PROTEIN"/>
    <property type="match status" value="1"/>
</dbReference>
<proteinExistence type="predicted"/>
<gene>
    <name evidence="2" type="ORF">EGW08_003977</name>
</gene>
<dbReference type="EMBL" id="RQTK01000088">
    <property type="protein sequence ID" value="RUS88275.1"/>
    <property type="molecule type" value="Genomic_DNA"/>
</dbReference>
<keyword evidence="3" id="KW-1185">Reference proteome</keyword>
<name>A0A3S1BTE1_ELYCH</name>
<organism evidence="2 3">
    <name type="scientific">Elysia chlorotica</name>
    <name type="common">Eastern emerald elysia</name>
    <name type="synonym">Sea slug</name>
    <dbReference type="NCBI Taxonomy" id="188477"/>
    <lineage>
        <taxon>Eukaryota</taxon>
        <taxon>Metazoa</taxon>
        <taxon>Spiralia</taxon>
        <taxon>Lophotrochozoa</taxon>
        <taxon>Mollusca</taxon>
        <taxon>Gastropoda</taxon>
        <taxon>Heterobranchia</taxon>
        <taxon>Euthyneura</taxon>
        <taxon>Panpulmonata</taxon>
        <taxon>Sacoglossa</taxon>
        <taxon>Placobranchoidea</taxon>
        <taxon>Plakobranchidae</taxon>
        <taxon>Elysia</taxon>
    </lineage>
</organism>
<reference evidence="2 3" key="1">
    <citation type="submission" date="2019-01" db="EMBL/GenBank/DDBJ databases">
        <title>A draft genome assembly of the solar-powered sea slug Elysia chlorotica.</title>
        <authorList>
            <person name="Cai H."/>
            <person name="Li Q."/>
            <person name="Fang X."/>
            <person name="Li J."/>
            <person name="Curtis N.E."/>
            <person name="Altenburger A."/>
            <person name="Shibata T."/>
            <person name="Feng M."/>
            <person name="Maeda T."/>
            <person name="Schwartz J.A."/>
            <person name="Shigenobu S."/>
            <person name="Lundholm N."/>
            <person name="Nishiyama T."/>
            <person name="Yang H."/>
            <person name="Hasebe M."/>
            <person name="Li S."/>
            <person name="Pierce S.K."/>
            <person name="Wang J."/>
        </authorList>
    </citation>
    <scope>NUCLEOTIDE SEQUENCE [LARGE SCALE GENOMIC DNA]</scope>
    <source>
        <strain evidence="2">EC2010</strain>
        <tissue evidence="2">Whole organism of an adult</tissue>
    </source>
</reference>
<dbReference type="Pfam" id="PF22574">
    <property type="entry name" value="SPMIP8"/>
    <property type="match status" value="1"/>
</dbReference>
<evidence type="ECO:0000313" key="3">
    <source>
        <dbReference type="Proteomes" id="UP000271974"/>
    </source>
</evidence>
<accession>A0A3S1BTE1</accession>
<dbReference type="Proteomes" id="UP000271974">
    <property type="component" value="Unassembled WGS sequence"/>
</dbReference>
<evidence type="ECO:0000313" key="2">
    <source>
        <dbReference type="EMBL" id="RUS88275.1"/>
    </source>
</evidence>
<dbReference type="PANTHER" id="PTHR35348:SF1">
    <property type="entry name" value="TESTIS, PROSTATE AND PLACENTA-EXPRESSED PROTEIN"/>
    <property type="match status" value="1"/>
</dbReference>
<protein>
    <submittedName>
        <fullName evidence="2">Uncharacterized protein</fullName>
    </submittedName>
</protein>
<comment type="caution">
    <text evidence="2">The sequence shown here is derived from an EMBL/GenBank/DDBJ whole genome shotgun (WGS) entry which is preliminary data.</text>
</comment>